<dbReference type="Proteomes" id="UP000807504">
    <property type="component" value="Unassembled WGS sequence"/>
</dbReference>
<evidence type="ECO:0000313" key="2">
    <source>
        <dbReference type="EMBL" id="KAF8794838.1"/>
    </source>
</evidence>
<protein>
    <submittedName>
        <fullName evidence="2">Uncharacterized protein</fullName>
    </submittedName>
</protein>
<reference evidence="2" key="2">
    <citation type="submission" date="2020-06" db="EMBL/GenBank/DDBJ databases">
        <authorList>
            <person name="Sheffer M."/>
        </authorList>
    </citation>
    <scope>NUCLEOTIDE SEQUENCE</scope>
</reference>
<evidence type="ECO:0000313" key="3">
    <source>
        <dbReference type="Proteomes" id="UP000807504"/>
    </source>
</evidence>
<dbReference type="EMBL" id="JABXBU010000002">
    <property type="protein sequence ID" value="KAF8794838.1"/>
    <property type="molecule type" value="Genomic_DNA"/>
</dbReference>
<name>A0A8T0FXE0_ARGBR</name>
<keyword evidence="3" id="KW-1185">Reference proteome</keyword>
<gene>
    <name evidence="2" type="ORF">HNY73_002762</name>
</gene>
<sequence length="319" mass="36379">MIISDTPTPIKGFKGLTYKDFKKSSDSDSNEITEPSMQTDSKIQVATKRKKTNVKMKTMENRSKDKRPCISHKGKEKERNDLIANAMKAKNVDARAKIYSTDDNHGPTFANVVKKLNRDEKEGNKKNPLKLVLSFIRSIQASKKLLMSEERNQIQKMINLNEKDFKSTLLLRPKAYLPKLVVRPITETIDSLIEIRKTLEANINPKEMEIKIMGLKPAMGNGVLILVGTPEMIIKLKDAINSHTNLQNVCKATTSHIRMPQIIFYDVEKSETPREKEELDFLNQIKRINGIVGGMRVLYRKKGRGSSTHWVISLELKVF</sequence>
<organism evidence="2 3">
    <name type="scientific">Argiope bruennichi</name>
    <name type="common">Wasp spider</name>
    <name type="synonym">Aranea bruennichi</name>
    <dbReference type="NCBI Taxonomy" id="94029"/>
    <lineage>
        <taxon>Eukaryota</taxon>
        <taxon>Metazoa</taxon>
        <taxon>Ecdysozoa</taxon>
        <taxon>Arthropoda</taxon>
        <taxon>Chelicerata</taxon>
        <taxon>Arachnida</taxon>
        <taxon>Araneae</taxon>
        <taxon>Araneomorphae</taxon>
        <taxon>Entelegynae</taxon>
        <taxon>Araneoidea</taxon>
        <taxon>Araneidae</taxon>
        <taxon>Argiope</taxon>
    </lineage>
</organism>
<reference evidence="2" key="1">
    <citation type="journal article" date="2020" name="bioRxiv">
        <title>Chromosome-level reference genome of the European wasp spider Argiope bruennichi: a resource for studies on range expansion and evolutionary adaptation.</title>
        <authorList>
            <person name="Sheffer M.M."/>
            <person name="Hoppe A."/>
            <person name="Krehenwinkel H."/>
            <person name="Uhl G."/>
            <person name="Kuss A.W."/>
            <person name="Jensen L."/>
            <person name="Jensen C."/>
            <person name="Gillespie R.G."/>
            <person name="Hoff K.J."/>
            <person name="Prost S."/>
        </authorList>
    </citation>
    <scope>NUCLEOTIDE SEQUENCE</scope>
</reference>
<accession>A0A8T0FXE0</accession>
<dbReference type="AlphaFoldDB" id="A0A8T0FXE0"/>
<proteinExistence type="predicted"/>
<evidence type="ECO:0000256" key="1">
    <source>
        <dbReference type="SAM" id="MobiDB-lite"/>
    </source>
</evidence>
<comment type="caution">
    <text evidence="2">The sequence shown here is derived from an EMBL/GenBank/DDBJ whole genome shotgun (WGS) entry which is preliminary data.</text>
</comment>
<feature type="compositionally biased region" description="Polar residues" evidence="1">
    <location>
        <begin position="30"/>
        <end position="44"/>
    </location>
</feature>
<feature type="region of interest" description="Disordered" evidence="1">
    <location>
        <begin position="22"/>
        <end position="50"/>
    </location>
</feature>